<organism evidence="1 2">
    <name type="scientific">Acinetobacter pollinis</name>
    <dbReference type="NCBI Taxonomy" id="2605270"/>
    <lineage>
        <taxon>Bacteria</taxon>
        <taxon>Pseudomonadati</taxon>
        <taxon>Pseudomonadota</taxon>
        <taxon>Gammaproteobacteria</taxon>
        <taxon>Moraxellales</taxon>
        <taxon>Moraxellaceae</taxon>
        <taxon>Acinetobacter</taxon>
    </lineage>
</organism>
<proteinExistence type="predicted"/>
<comment type="caution">
    <text evidence="1">The sequence shown here is derived from an EMBL/GenBank/DDBJ whole genome shotgun (WGS) entry which is preliminary data.</text>
</comment>
<evidence type="ECO:0000313" key="2">
    <source>
        <dbReference type="Proteomes" id="UP001339883"/>
    </source>
</evidence>
<dbReference type="Proteomes" id="UP001339883">
    <property type="component" value="Unassembled WGS sequence"/>
</dbReference>
<accession>A0ABU6DR66</accession>
<name>A0ABU6DR66_9GAMM</name>
<dbReference type="EMBL" id="VTDN01000003">
    <property type="protein sequence ID" value="MEB5476355.1"/>
    <property type="molecule type" value="Genomic_DNA"/>
</dbReference>
<evidence type="ECO:0000313" key="1">
    <source>
        <dbReference type="EMBL" id="MEB5476355.1"/>
    </source>
</evidence>
<reference evidence="1 2" key="1">
    <citation type="submission" date="2019-08" db="EMBL/GenBank/DDBJ databases">
        <title>Five species of Acinetobacter isolated from floral nectar and animal pollinators.</title>
        <authorList>
            <person name="Hendry T.A."/>
        </authorList>
    </citation>
    <scope>NUCLEOTIDE SEQUENCE [LARGE SCALE GENOMIC DNA]</scope>
    <source>
        <strain evidence="1 2">MD18.27</strain>
    </source>
</reference>
<sequence length="313" mass="35569">MNMQKNRPETITVEDKIFGSHIEHWNLLTNNPSEIVPQWLGQALNAPVMPMGLCGTEQDMDESCWLIQGPEESKIQVTQVIAVENNQPKSVKTAFPIFESPFKTVAKVERIIRSQNNSQAVLRLNIGHNATVYAFDSLYAVNHAQYDTTQTYSVSLTAWAYELNTVNPNEHIVVDDPASIKHHRALNDILAEHNGIAPSNLQELIDQWQPKTEDDKAPVTVDFSKMVAYLYGENLGQEDEAWFQGKIVGKSELSFMNEDYTLYDVTLILEDNAESTLIRIITKDTLYKNYEIGEYIRGNIWIQANIYSTIKSK</sequence>
<protein>
    <recommendedName>
        <fullName evidence="3">SRPBCC domain-containing protein</fullName>
    </recommendedName>
</protein>
<keyword evidence="2" id="KW-1185">Reference proteome</keyword>
<evidence type="ECO:0008006" key="3">
    <source>
        <dbReference type="Google" id="ProtNLM"/>
    </source>
</evidence>
<gene>
    <name evidence="1" type="ORF">I2F25_04690</name>
</gene>